<sequence length="67" mass="7128">MPEPGRIPVPLRLCRGCRRFVRIEHADCDFCGGDLAALEAAHAESAAAVRAATAELRTAMGRLLGLP</sequence>
<comment type="caution">
    <text evidence="1">The sequence shown here is derived from an EMBL/GenBank/DDBJ whole genome shotgun (WGS) entry which is preliminary data.</text>
</comment>
<evidence type="ECO:0000313" key="1">
    <source>
        <dbReference type="EMBL" id="MFC3579710.1"/>
    </source>
</evidence>
<protein>
    <submittedName>
        <fullName evidence="1">Uncharacterized protein</fullName>
    </submittedName>
</protein>
<keyword evidence="2" id="KW-1185">Reference proteome</keyword>
<proteinExistence type="predicted"/>
<organism evidence="1 2">
    <name type="scientific">Sphingomonas hylomeconis</name>
    <dbReference type="NCBI Taxonomy" id="1395958"/>
    <lineage>
        <taxon>Bacteria</taxon>
        <taxon>Pseudomonadati</taxon>
        <taxon>Pseudomonadota</taxon>
        <taxon>Alphaproteobacteria</taxon>
        <taxon>Sphingomonadales</taxon>
        <taxon>Sphingomonadaceae</taxon>
        <taxon>Sphingomonas</taxon>
    </lineage>
</organism>
<dbReference type="RefSeq" id="WP_261293396.1">
    <property type="nucleotide sequence ID" value="NZ_JANQBK010000003.1"/>
</dbReference>
<reference evidence="2" key="1">
    <citation type="journal article" date="2019" name="Int. J. Syst. Evol. Microbiol.">
        <title>The Global Catalogue of Microorganisms (GCM) 10K type strain sequencing project: providing services to taxonomists for standard genome sequencing and annotation.</title>
        <authorList>
            <consortium name="The Broad Institute Genomics Platform"/>
            <consortium name="The Broad Institute Genome Sequencing Center for Infectious Disease"/>
            <person name="Wu L."/>
            <person name="Ma J."/>
        </authorList>
    </citation>
    <scope>NUCLEOTIDE SEQUENCE [LARGE SCALE GENOMIC DNA]</scope>
    <source>
        <strain evidence="2">KCTC 42739</strain>
    </source>
</reference>
<gene>
    <name evidence="1" type="ORF">ACFONA_05980</name>
</gene>
<accession>A0ABV7SSD2</accession>
<dbReference type="Proteomes" id="UP001595713">
    <property type="component" value="Unassembled WGS sequence"/>
</dbReference>
<name>A0ABV7SSD2_9SPHN</name>
<evidence type="ECO:0000313" key="2">
    <source>
        <dbReference type="Proteomes" id="UP001595713"/>
    </source>
</evidence>
<dbReference type="EMBL" id="JBHRXP010000002">
    <property type="protein sequence ID" value="MFC3579710.1"/>
    <property type="molecule type" value="Genomic_DNA"/>
</dbReference>